<accession>A0AAD3CWN9</accession>
<comment type="caution">
    <text evidence="2">The sequence shown here is derived from an EMBL/GenBank/DDBJ whole genome shotgun (WGS) entry which is preliminary data.</text>
</comment>
<evidence type="ECO:0000313" key="2">
    <source>
        <dbReference type="EMBL" id="GFH53259.1"/>
    </source>
</evidence>
<dbReference type="Pfam" id="PF01852">
    <property type="entry name" value="START"/>
    <property type="match status" value="1"/>
</dbReference>
<dbReference type="EMBL" id="BLLK01000046">
    <property type="protein sequence ID" value="GFH53259.1"/>
    <property type="molecule type" value="Genomic_DNA"/>
</dbReference>
<dbReference type="Gene3D" id="3.30.530.20">
    <property type="match status" value="1"/>
</dbReference>
<evidence type="ECO:0000259" key="1">
    <source>
        <dbReference type="Pfam" id="PF01852"/>
    </source>
</evidence>
<proteinExistence type="predicted"/>
<keyword evidence="3" id="KW-1185">Reference proteome</keyword>
<dbReference type="AlphaFoldDB" id="A0AAD3CWN9"/>
<reference evidence="2 3" key="1">
    <citation type="journal article" date="2021" name="Sci. Rep.">
        <title>The genome of the diatom Chaetoceros tenuissimus carries an ancient integrated fragment of an extant virus.</title>
        <authorList>
            <person name="Hongo Y."/>
            <person name="Kimura K."/>
            <person name="Takaki Y."/>
            <person name="Yoshida Y."/>
            <person name="Baba S."/>
            <person name="Kobayashi G."/>
            <person name="Nagasaki K."/>
            <person name="Hano T."/>
            <person name="Tomaru Y."/>
        </authorList>
    </citation>
    <scope>NUCLEOTIDE SEQUENCE [LARGE SCALE GENOMIC DNA]</scope>
    <source>
        <strain evidence="2 3">NIES-3715</strain>
    </source>
</reference>
<protein>
    <recommendedName>
        <fullName evidence="1">START domain-containing protein</fullName>
    </recommendedName>
</protein>
<dbReference type="InterPro" id="IPR002913">
    <property type="entry name" value="START_lipid-bd_dom"/>
</dbReference>
<dbReference type="SUPFAM" id="SSF55961">
    <property type="entry name" value="Bet v1-like"/>
    <property type="match status" value="1"/>
</dbReference>
<sequence length="280" mass="32254">MTTSDDSEFTTAAVGQKYRKWYSEDSAPWLDNNESLQTAIKKNHWVRWDGVEGTAESHMDWIYTNAKSLMSQERRNEYRPYGEKNGIKYFIHDELTKEGRGYGFFLLEGELELEPRDMVAAMFNFSQTAESDPTVVYMKVMKTYKNPQDFVCAAYWCNNPGFPFVYRDGFDLSGYRKDDDGTMWQLAVSARGKDEFVSMPGALKAVDRYWAYKLTPLGNGKSKVTLICQTQLNGYIPPFLSNYFVCKVLIDYMSTTEENISKNKQNGSHQALLKTLDLLE</sequence>
<dbReference type="Proteomes" id="UP001054902">
    <property type="component" value="Unassembled WGS sequence"/>
</dbReference>
<gene>
    <name evidence="2" type="ORF">CTEN210_09735</name>
</gene>
<name>A0AAD3CWN9_9STRA</name>
<evidence type="ECO:0000313" key="3">
    <source>
        <dbReference type="Proteomes" id="UP001054902"/>
    </source>
</evidence>
<dbReference type="GO" id="GO:0008289">
    <property type="term" value="F:lipid binding"/>
    <property type="evidence" value="ECO:0007669"/>
    <property type="project" value="InterPro"/>
</dbReference>
<dbReference type="InterPro" id="IPR023393">
    <property type="entry name" value="START-like_dom_sf"/>
</dbReference>
<organism evidence="2 3">
    <name type="scientific">Chaetoceros tenuissimus</name>
    <dbReference type="NCBI Taxonomy" id="426638"/>
    <lineage>
        <taxon>Eukaryota</taxon>
        <taxon>Sar</taxon>
        <taxon>Stramenopiles</taxon>
        <taxon>Ochrophyta</taxon>
        <taxon>Bacillariophyta</taxon>
        <taxon>Coscinodiscophyceae</taxon>
        <taxon>Chaetocerotophycidae</taxon>
        <taxon>Chaetocerotales</taxon>
        <taxon>Chaetocerotaceae</taxon>
        <taxon>Chaetoceros</taxon>
    </lineage>
</organism>
<feature type="domain" description="START" evidence="1">
    <location>
        <begin position="139"/>
        <end position="264"/>
    </location>
</feature>